<proteinExistence type="predicted"/>
<evidence type="ECO:0000259" key="2">
    <source>
        <dbReference type="SMART" id="SM01406"/>
    </source>
</evidence>
<dbReference type="AlphaFoldDB" id="A0A0L0FE70"/>
<feature type="region of interest" description="Disordered" evidence="1">
    <location>
        <begin position="1"/>
        <end position="42"/>
    </location>
</feature>
<dbReference type="Proteomes" id="UP000054560">
    <property type="component" value="Unassembled WGS sequence"/>
</dbReference>
<dbReference type="InterPro" id="IPR029523">
    <property type="entry name" value="INO80B/Ies2"/>
</dbReference>
<dbReference type="PANTHER" id="PTHR21561">
    <property type="entry name" value="INO80 COMPLEX SUBUNIT B"/>
    <property type="match status" value="1"/>
</dbReference>
<feature type="compositionally biased region" description="Basic and acidic residues" evidence="1">
    <location>
        <begin position="32"/>
        <end position="42"/>
    </location>
</feature>
<evidence type="ECO:0000256" key="1">
    <source>
        <dbReference type="SAM" id="MobiDB-lite"/>
    </source>
</evidence>
<dbReference type="SMART" id="SM01406">
    <property type="entry name" value="PAPA-1"/>
    <property type="match status" value="1"/>
</dbReference>
<name>A0A0L0FE70_9EUKA</name>
<dbReference type="GO" id="GO:0006338">
    <property type="term" value="P:chromatin remodeling"/>
    <property type="evidence" value="ECO:0007669"/>
    <property type="project" value="InterPro"/>
</dbReference>
<dbReference type="GeneID" id="25913196"/>
<evidence type="ECO:0000313" key="4">
    <source>
        <dbReference type="Proteomes" id="UP000054560"/>
    </source>
</evidence>
<gene>
    <name evidence="3" type="ORF">SARC_12692</name>
</gene>
<dbReference type="PANTHER" id="PTHR21561:SF12">
    <property type="entry name" value="INO80 COMPLEX SUBUNIT B"/>
    <property type="match status" value="1"/>
</dbReference>
<dbReference type="RefSeq" id="XP_014148673.1">
    <property type="nucleotide sequence ID" value="XM_014293198.1"/>
</dbReference>
<reference evidence="3 4" key="1">
    <citation type="submission" date="2011-02" db="EMBL/GenBank/DDBJ databases">
        <title>The Genome Sequence of Sphaeroforma arctica JP610.</title>
        <authorList>
            <consortium name="The Broad Institute Genome Sequencing Platform"/>
            <person name="Russ C."/>
            <person name="Cuomo C."/>
            <person name="Young S.K."/>
            <person name="Zeng Q."/>
            <person name="Gargeya S."/>
            <person name="Alvarado L."/>
            <person name="Berlin A."/>
            <person name="Chapman S.B."/>
            <person name="Chen Z."/>
            <person name="Freedman E."/>
            <person name="Gellesch M."/>
            <person name="Goldberg J."/>
            <person name="Griggs A."/>
            <person name="Gujja S."/>
            <person name="Heilman E."/>
            <person name="Heiman D."/>
            <person name="Howarth C."/>
            <person name="Mehta T."/>
            <person name="Neiman D."/>
            <person name="Pearson M."/>
            <person name="Roberts A."/>
            <person name="Saif S."/>
            <person name="Shea T."/>
            <person name="Shenoy N."/>
            <person name="Sisk P."/>
            <person name="Stolte C."/>
            <person name="Sykes S."/>
            <person name="White J."/>
            <person name="Yandava C."/>
            <person name="Burger G."/>
            <person name="Gray M.W."/>
            <person name="Holland P.W.H."/>
            <person name="King N."/>
            <person name="Lang F.B.F."/>
            <person name="Roger A.J."/>
            <person name="Ruiz-Trillo I."/>
            <person name="Haas B."/>
            <person name="Nusbaum C."/>
            <person name="Birren B."/>
        </authorList>
    </citation>
    <scope>NUCLEOTIDE SEQUENCE [LARGE SCALE GENOMIC DNA]</scope>
    <source>
        <strain evidence="3 4">JP610</strain>
    </source>
</reference>
<dbReference type="OrthoDB" id="2021186at2759"/>
<keyword evidence="4" id="KW-1185">Reference proteome</keyword>
<feature type="compositionally biased region" description="Basic and acidic residues" evidence="1">
    <location>
        <begin position="1"/>
        <end position="15"/>
    </location>
</feature>
<dbReference type="GO" id="GO:0031011">
    <property type="term" value="C:Ino80 complex"/>
    <property type="evidence" value="ECO:0007669"/>
    <property type="project" value="InterPro"/>
</dbReference>
<accession>A0A0L0FE70</accession>
<evidence type="ECO:0000313" key="3">
    <source>
        <dbReference type="EMBL" id="KNC74771.1"/>
    </source>
</evidence>
<dbReference type="InterPro" id="IPR006880">
    <property type="entry name" value="INO80B_C"/>
</dbReference>
<feature type="region of interest" description="Disordered" evidence="1">
    <location>
        <begin position="111"/>
        <end position="130"/>
    </location>
</feature>
<feature type="domain" description="INO80 complex subunit B-like conserved region" evidence="2">
    <location>
        <begin position="36"/>
        <end position="114"/>
    </location>
</feature>
<dbReference type="EMBL" id="KQ244103">
    <property type="protein sequence ID" value="KNC74771.1"/>
    <property type="molecule type" value="Genomic_DNA"/>
</dbReference>
<feature type="non-terminal residue" evidence="3">
    <location>
        <position position="1"/>
    </location>
</feature>
<sequence>VQHFREQRRTRRGEVDPNDLFSLPLDTSSTSKTHEQLATEKAQRARKRALFLKKQKDEELAATIQSLLKISERTDDEDLARERFHSLPDPHIRYTDRCEATMLSVSVLSVAPEEGSDDSNNDCKDDQTEPVEPDVVDESVMFYSLKAPTPPPPRVCLASNTCTNPRKYTTAQNNVPVCSLACYKIAIS</sequence>
<organism evidence="3 4">
    <name type="scientific">Sphaeroforma arctica JP610</name>
    <dbReference type="NCBI Taxonomy" id="667725"/>
    <lineage>
        <taxon>Eukaryota</taxon>
        <taxon>Ichthyosporea</taxon>
        <taxon>Ichthyophonida</taxon>
        <taxon>Sphaeroforma</taxon>
    </lineage>
</organism>
<protein>
    <recommendedName>
        <fullName evidence="2">INO80 complex subunit B-like conserved region domain-containing protein</fullName>
    </recommendedName>
</protein>